<evidence type="ECO:0000256" key="2">
    <source>
        <dbReference type="ARBA" id="ARBA00022803"/>
    </source>
</evidence>
<dbReference type="AlphaFoldDB" id="A0A3B1AHQ7"/>
<dbReference type="PANTHER" id="PTHR44858:SF1">
    <property type="entry name" value="UDP-N-ACETYLGLUCOSAMINE--PEPTIDE N-ACETYLGLUCOSAMINYLTRANSFERASE SPINDLY-RELATED"/>
    <property type="match status" value="1"/>
</dbReference>
<name>A0A3B1AHQ7_9ZZZZ</name>
<dbReference type="SUPFAM" id="SSF48452">
    <property type="entry name" value="TPR-like"/>
    <property type="match status" value="1"/>
</dbReference>
<gene>
    <name evidence="3" type="ORF">MNBD_GAMMA25-1221</name>
</gene>
<protein>
    <submittedName>
        <fullName evidence="3">Uncharacterized protein</fullName>
    </submittedName>
</protein>
<dbReference type="EMBL" id="UOFY01000001">
    <property type="protein sequence ID" value="VAX05416.1"/>
    <property type="molecule type" value="Genomic_DNA"/>
</dbReference>
<proteinExistence type="predicted"/>
<dbReference type="PANTHER" id="PTHR44858">
    <property type="entry name" value="TETRATRICOPEPTIDE REPEAT PROTEIN 6"/>
    <property type="match status" value="1"/>
</dbReference>
<keyword evidence="1" id="KW-0677">Repeat</keyword>
<dbReference type="InterPro" id="IPR050498">
    <property type="entry name" value="Ycf3"/>
</dbReference>
<dbReference type="Pfam" id="PF13432">
    <property type="entry name" value="TPR_16"/>
    <property type="match status" value="1"/>
</dbReference>
<dbReference type="PROSITE" id="PS50005">
    <property type="entry name" value="TPR"/>
    <property type="match status" value="2"/>
</dbReference>
<evidence type="ECO:0000313" key="3">
    <source>
        <dbReference type="EMBL" id="VAX05416.1"/>
    </source>
</evidence>
<dbReference type="Gene3D" id="1.25.40.10">
    <property type="entry name" value="Tetratricopeptide repeat domain"/>
    <property type="match status" value="2"/>
</dbReference>
<sequence>MYPVFTKINKIGLNKTGFLALLLVLLLPACSNMPGANKPLSKQEQASKNRIQREFQQALILMQKNELPAAAEKFHDIIERYPQMAGAWANLGRIHIKSREWEKAREALQQAITLNPKQAPAYNYLGVVERNLGQFKASEYAYKQALENDPGYAIAWLNLGILYDIYMDKPALALPQYEQYQKLTKNTDKKVYKWIVELKRRIPKQSRLINIQGDRLNG</sequence>
<keyword evidence="2" id="KW-0802">TPR repeat</keyword>
<dbReference type="InterPro" id="IPR019734">
    <property type="entry name" value="TPR_rpt"/>
</dbReference>
<accession>A0A3B1AHQ7</accession>
<dbReference type="PROSITE" id="PS50293">
    <property type="entry name" value="TPR_REGION"/>
    <property type="match status" value="1"/>
</dbReference>
<dbReference type="InterPro" id="IPR011990">
    <property type="entry name" value="TPR-like_helical_dom_sf"/>
</dbReference>
<dbReference type="SMART" id="SM00028">
    <property type="entry name" value="TPR"/>
    <property type="match status" value="4"/>
</dbReference>
<evidence type="ECO:0000256" key="1">
    <source>
        <dbReference type="ARBA" id="ARBA00022737"/>
    </source>
</evidence>
<organism evidence="3">
    <name type="scientific">hydrothermal vent metagenome</name>
    <dbReference type="NCBI Taxonomy" id="652676"/>
    <lineage>
        <taxon>unclassified sequences</taxon>
        <taxon>metagenomes</taxon>
        <taxon>ecological metagenomes</taxon>
    </lineage>
</organism>
<reference evidence="3" key="1">
    <citation type="submission" date="2018-06" db="EMBL/GenBank/DDBJ databases">
        <authorList>
            <person name="Zhirakovskaya E."/>
        </authorList>
    </citation>
    <scope>NUCLEOTIDE SEQUENCE</scope>
</reference>